<dbReference type="EMBL" id="JBHTIR010002150">
    <property type="protein sequence ID" value="MFD0853419.1"/>
    <property type="molecule type" value="Genomic_DNA"/>
</dbReference>
<keyword evidence="2" id="KW-1185">Reference proteome</keyword>
<dbReference type="Proteomes" id="UP001597083">
    <property type="component" value="Unassembled WGS sequence"/>
</dbReference>
<evidence type="ECO:0000313" key="2">
    <source>
        <dbReference type="Proteomes" id="UP001597083"/>
    </source>
</evidence>
<evidence type="ECO:0000313" key="1">
    <source>
        <dbReference type="EMBL" id="MFD0853419.1"/>
    </source>
</evidence>
<comment type="caution">
    <text evidence="1">The sequence shown here is derived from an EMBL/GenBank/DDBJ whole genome shotgun (WGS) entry which is preliminary data.</text>
</comment>
<evidence type="ECO:0008006" key="3">
    <source>
        <dbReference type="Google" id="ProtNLM"/>
    </source>
</evidence>
<name>A0ABW3CHI5_9ACTN</name>
<organism evidence="1 2">
    <name type="scientific">Actinomadura adrarensis</name>
    <dbReference type="NCBI Taxonomy" id="1819600"/>
    <lineage>
        <taxon>Bacteria</taxon>
        <taxon>Bacillati</taxon>
        <taxon>Actinomycetota</taxon>
        <taxon>Actinomycetes</taxon>
        <taxon>Streptosporangiales</taxon>
        <taxon>Thermomonosporaceae</taxon>
        <taxon>Actinomadura</taxon>
    </lineage>
</organism>
<proteinExistence type="predicted"/>
<accession>A0ABW3CHI5</accession>
<sequence>MDFQVLDAEGFEATRDVLSRSFGPSSDEQWAQRRRVNAPTVERGRQFGGYEDGRLVAVAAVL</sequence>
<gene>
    <name evidence="1" type="ORF">ACFQ07_14370</name>
</gene>
<reference evidence="2" key="1">
    <citation type="journal article" date="2019" name="Int. J. Syst. Evol. Microbiol.">
        <title>The Global Catalogue of Microorganisms (GCM) 10K type strain sequencing project: providing services to taxonomists for standard genome sequencing and annotation.</title>
        <authorList>
            <consortium name="The Broad Institute Genomics Platform"/>
            <consortium name="The Broad Institute Genome Sequencing Center for Infectious Disease"/>
            <person name="Wu L."/>
            <person name="Ma J."/>
        </authorList>
    </citation>
    <scope>NUCLEOTIDE SEQUENCE [LARGE SCALE GENOMIC DNA]</scope>
    <source>
        <strain evidence="2">JCM 31696</strain>
    </source>
</reference>
<protein>
    <recommendedName>
        <fullName evidence="3">GNAT family N-acetyltransferase</fullName>
    </recommendedName>
</protein>
<feature type="non-terminal residue" evidence="1">
    <location>
        <position position="62"/>
    </location>
</feature>